<gene>
    <name evidence="2" type="ORF">MYCIT1_LOCUS17708</name>
</gene>
<proteinExistence type="predicted"/>
<keyword evidence="3" id="KW-1185">Reference proteome</keyword>
<evidence type="ECO:0000313" key="2">
    <source>
        <dbReference type="EMBL" id="CAK5272145.1"/>
    </source>
</evidence>
<name>A0AAD2HB74_9AGAR</name>
<evidence type="ECO:0000313" key="3">
    <source>
        <dbReference type="Proteomes" id="UP001295794"/>
    </source>
</evidence>
<comment type="caution">
    <text evidence="2">The sequence shown here is derived from an EMBL/GenBank/DDBJ whole genome shotgun (WGS) entry which is preliminary data.</text>
</comment>
<dbReference type="Proteomes" id="UP001295794">
    <property type="component" value="Unassembled WGS sequence"/>
</dbReference>
<organism evidence="2 3">
    <name type="scientific">Mycena citricolor</name>
    <dbReference type="NCBI Taxonomy" id="2018698"/>
    <lineage>
        <taxon>Eukaryota</taxon>
        <taxon>Fungi</taxon>
        <taxon>Dikarya</taxon>
        <taxon>Basidiomycota</taxon>
        <taxon>Agaricomycotina</taxon>
        <taxon>Agaricomycetes</taxon>
        <taxon>Agaricomycetidae</taxon>
        <taxon>Agaricales</taxon>
        <taxon>Marasmiineae</taxon>
        <taxon>Mycenaceae</taxon>
        <taxon>Mycena</taxon>
    </lineage>
</organism>
<sequence>MSVTHQIRQLTMPPGLKGAAGRDRQEHGIVPRVSCEYTLFGFPLLCPSLRPKTTHCRPVFDLSSLGLYEYSMTCERAKEDEIKGDVKLLSSFAGGRWDAGLKTSGWPPVETDHSIGLDAISAEHTR</sequence>
<accession>A0AAD2HB74</accession>
<feature type="region of interest" description="Disordered" evidence="1">
    <location>
        <begin position="1"/>
        <end position="23"/>
    </location>
</feature>
<dbReference type="EMBL" id="CAVNYO010000181">
    <property type="protein sequence ID" value="CAK5272145.1"/>
    <property type="molecule type" value="Genomic_DNA"/>
</dbReference>
<evidence type="ECO:0000256" key="1">
    <source>
        <dbReference type="SAM" id="MobiDB-lite"/>
    </source>
</evidence>
<dbReference type="AlphaFoldDB" id="A0AAD2HB74"/>
<reference evidence="2" key="1">
    <citation type="submission" date="2023-11" db="EMBL/GenBank/DDBJ databases">
        <authorList>
            <person name="De Vega J J."/>
            <person name="De Vega J J."/>
        </authorList>
    </citation>
    <scope>NUCLEOTIDE SEQUENCE</scope>
</reference>
<protein>
    <submittedName>
        <fullName evidence="2">Uncharacterized protein</fullName>
    </submittedName>
</protein>